<feature type="region of interest" description="Disordered" evidence="2">
    <location>
        <begin position="94"/>
        <end position="115"/>
    </location>
</feature>
<evidence type="ECO:0000313" key="4">
    <source>
        <dbReference type="Proteomes" id="UP001166093"/>
    </source>
</evidence>
<dbReference type="PANTHER" id="PTHR12756:SF9">
    <property type="entry name" value="CYTOSOLIC CARBOXYPEPTIDASE 6"/>
    <property type="match status" value="1"/>
</dbReference>
<name>A0ABS2Y028_POLSP</name>
<evidence type="ECO:0000313" key="3">
    <source>
        <dbReference type="EMBL" id="MBN3279999.1"/>
    </source>
</evidence>
<dbReference type="EMBL" id="JAAWVQ010094642">
    <property type="protein sequence ID" value="MBN3279999.1"/>
    <property type="molecule type" value="Genomic_DNA"/>
</dbReference>
<evidence type="ECO:0000256" key="2">
    <source>
        <dbReference type="SAM" id="MobiDB-lite"/>
    </source>
</evidence>
<accession>A0ABS2Y028</accession>
<organism evidence="3 4">
    <name type="scientific">Polyodon spathula</name>
    <name type="common">North American paddlefish</name>
    <name type="synonym">Squalus spathula</name>
    <dbReference type="NCBI Taxonomy" id="7913"/>
    <lineage>
        <taxon>Eukaryota</taxon>
        <taxon>Metazoa</taxon>
        <taxon>Chordata</taxon>
        <taxon>Craniata</taxon>
        <taxon>Vertebrata</taxon>
        <taxon>Euteleostomi</taxon>
        <taxon>Actinopterygii</taxon>
        <taxon>Chondrostei</taxon>
        <taxon>Acipenseriformes</taxon>
        <taxon>Polyodontidae</taxon>
        <taxon>Polyodon</taxon>
    </lineage>
</organism>
<keyword evidence="3" id="KW-0645">Protease</keyword>
<feature type="compositionally biased region" description="Basic and acidic residues" evidence="2">
    <location>
        <begin position="105"/>
        <end position="115"/>
    </location>
</feature>
<protein>
    <submittedName>
        <fullName evidence="3">CBPC6 carboxypeptidase</fullName>
    </submittedName>
</protein>
<dbReference type="GO" id="GO:0004180">
    <property type="term" value="F:carboxypeptidase activity"/>
    <property type="evidence" value="ECO:0007669"/>
    <property type="project" value="UniProtKB-KW"/>
</dbReference>
<keyword evidence="3" id="KW-0121">Carboxypeptidase</keyword>
<feature type="non-terminal residue" evidence="3">
    <location>
        <position position="115"/>
    </location>
</feature>
<keyword evidence="4" id="KW-1185">Reference proteome</keyword>
<proteinExistence type="predicted"/>
<reference evidence="3" key="1">
    <citation type="journal article" date="2021" name="Cell">
        <title>Tracing the genetic footprints of vertebrate landing in non-teleost ray-finned fishes.</title>
        <authorList>
            <person name="Bi X."/>
            <person name="Wang K."/>
            <person name="Yang L."/>
            <person name="Pan H."/>
            <person name="Jiang H."/>
            <person name="Wei Q."/>
            <person name="Fang M."/>
            <person name="Yu H."/>
            <person name="Zhu C."/>
            <person name="Cai Y."/>
            <person name="He Y."/>
            <person name="Gan X."/>
            <person name="Zeng H."/>
            <person name="Yu D."/>
            <person name="Zhu Y."/>
            <person name="Jiang H."/>
            <person name="Qiu Q."/>
            <person name="Yang H."/>
            <person name="Zhang Y.E."/>
            <person name="Wang W."/>
            <person name="Zhu M."/>
            <person name="He S."/>
            <person name="Zhang G."/>
        </authorList>
    </citation>
    <scope>NUCLEOTIDE SEQUENCE</scope>
    <source>
        <strain evidence="3">Pddl_001</strain>
    </source>
</reference>
<comment type="cofactor">
    <cofactor evidence="1">
        <name>Zn(2+)</name>
        <dbReference type="ChEBI" id="CHEBI:29105"/>
    </cofactor>
</comment>
<dbReference type="Proteomes" id="UP001166093">
    <property type="component" value="Unassembled WGS sequence"/>
</dbReference>
<comment type="caution">
    <text evidence="3">The sequence shown here is derived from an EMBL/GenBank/DDBJ whole genome shotgun (WGS) entry which is preliminary data.</text>
</comment>
<gene>
    <name evidence="3" type="primary">Agbl4_1</name>
    <name evidence="3" type="ORF">GTO93_0001185</name>
</gene>
<keyword evidence="3" id="KW-0378">Hydrolase</keyword>
<sequence length="115" mass="13511">MSPVVKSTSRPKWQRLPAKNVYYYRCPDHRKNYVMSFAFCFDKEDDVYQFAYCYPYTYSRLQHYLDSLERRNLDYFQRDLLGLSVRTVTKAAGVGGVRPEPGNKTTREVEFGGAE</sequence>
<dbReference type="PANTHER" id="PTHR12756">
    <property type="entry name" value="CYTOSOLIC CARBOXYPEPTIDASE"/>
    <property type="match status" value="1"/>
</dbReference>
<dbReference type="SUPFAM" id="SSF53187">
    <property type="entry name" value="Zn-dependent exopeptidases"/>
    <property type="match status" value="1"/>
</dbReference>
<dbReference type="InterPro" id="IPR050821">
    <property type="entry name" value="Cytosolic_carboxypeptidase"/>
</dbReference>
<feature type="non-terminal residue" evidence="3">
    <location>
        <position position="1"/>
    </location>
</feature>
<evidence type="ECO:0000256" key="1">
    <source>
        <dbReference type="ARBA" id="ARBA00001947"/>
    </source>
</evidence>